<dbReference type="CDD" id="cd23451">
    <property type="entry name" value="beta-trefoil_Ricin_laminarinase"/>
    <property type="match status" value="1"/>
</dbReference>
<dbReference type="Proteomes" id="UP001500751">
    <property type="component" value="Unassembled WGS sequence"/>
</dbReference>
<dbReference type="InterPro" id="IPR000772">
    <property type="entry name" value="Ricin_B_lectin"/>
</dbReference>
<dbReference type="SUPFAM" id="SSF51445">
    <property type="entry name" value="(Trans)glycosidases"/>
    <property type="match status" value="1"/>
</dbReference>
<sequence>MPLRKSATAALTALAAAIGSTGLMAASADTASAVTVVNWPAHVFAPYADTWSSNITLNGVASSYGTKFFTIAFVDGAGCHWNIGQQSSLQSQISALRSQGGDVSISFGGYTTDLNLTEIGDACSTPQAAAAQIESVVTTFGVTHLDFDIEANSLTNSAGITRRSQALAQVRSWANSSGVPLSVSYTLPVLPSGLTGDGLNVVRNAVANGFTPDIVNGMAMDYGTSGTQMGNAADQAVDALAGQVAGVFGISTAAAYGRIGVTPMIGQNDSAGEIFTLGDASNLESYAASKGVALLSYWDQNRDNGGCPGQTSASGTCSGLSQNTGDFATTFQRFTGGGTSGGGRTGPVTSGMAGKCLDDFAGSSANGTKADLYSCNGTGAQQWTVASNGTLQINGKCLDITGAATGNGALVELWDCNGGGNQQWTARSGALVNPVSGRCLDDPGFSTTDGTQLDLWDCNGGVNQKWTTP</sequence>
<dbReference type="InterPro" id="IPR035992">
    <property type="entry name" value="Ricin_B-like_lectins"/>
</dbReference>
<evidence type="ECO:0000259" key="2">
    <source>
        <dbReference type="SMART" id="SM00458"/>
    </source>
</evidence>
<dbReference type="InterPro" id="IPR017853">
    <property type="entry name" value="GH"/>
</dbReference>
<dbReference type="SMART" id="SM00458">
    <property type="entry name" value="RICIN"/>
    <property type="match status" value="1"/>
</dbReference>
<protein>
    <recommendedName>
        <fullName evidence="2">Ricin B lectin domain-containing protein</fullName>
    </recommendedName>
</protein>
<name>A0ABN2TIP5_9ACTN</name>
<dbReference type="Pfam" id="PF00652">
    <property type="entry name" value="Ricin_B_lectin"/>
    <property type="match status" value="1"/>
</dbReference>
<organism evidence="3 4">
    <name type="scientific">Catenulispora yoronensis</name>
    <dbReference type="NCBI Taxonomy" id="450799"/>
    <lineage>
        <taxon>Bacteria</taxon>
        <taxon>Bacillati</taxon>
        <taxon>Actinomycetota</taxon>
        <taxon>Actinomycetes</taxon>
        <taxon>Catenulisporales</taxon>
        <taxon>Catenulisporaceae</taxon>
        <taxon>Catenulispora</taxon>
    </lineage>
</organism>
<keyword evidence="4" id="KW-1185">Reference proteome</keyword>
<dbReference type="CDD" id="cd06543">
    <property type="entry name" value="GH18_PF-ChiA-like"/>
    <property type="match status" value="1"/>
</dbReference>
<evidence type="ECO:0000313" key="3">
    <source>
        <dbReference type="EMBL" id="GAA2010931.1"/>
    </source>
</evidence>
<comment type="caution">
    <text evidence="3">The sequence shown here is derived from an EMBL/GenBank/DDBJ whole genome shotgun (WGS) entry which is preliminary data.</text>
</comment>
<dbReference type="Gene3D" id="3.20.20.80">
    <property type="entry name" value="Glycosidases"/>
    <property type="match status" value="1"/>
</dbReference>
<dbReference type="RefSeq" id="WP_344663444.1">
    <property type="nucleotide sequence ID" value="NZ_BAAAQN010000001.1"/>
</dbReference>
<dbReference type="SUPFAM" id="SSF50370">
    <property type="entry name" value="Ricin B-like lectins"/>
    <property type="match status" value="1"/>
</dbReference>
<dbReference type="PANTHER" id="PTHR42976:SF1">
    <property type="entry name" value="GH18 DOMAIN-CONTAINING PROTEIN-RELATED"/>
    <property type="match status" value="1"/>
</dbReference>
<feature type="domain" description="Ricin B lectin" evidence="2">
    <location>
        <begin position="345"/>
        <end position="469"/>
    </location>
</feature>
<feature type="signal peptide" evidence="1">
    <location>
        <begin position="1"/>
        <end position="25"/>
    </location>
</feature>
<gene>
    <name evidence="3" type="ORF">GCM10009839_01120</name>
</gene>
<evidence type="ECO:0000256" key="1">
    <source>
        <dbReference type="SAM" id="SignalP"/>
    </source>
</evidence>
<dbReference type="PANTHER" id="PTHR42976">
    <property type="entry name" value="BIFUNCTIONAL CHITINASE/LYSOZYME-RELATED"/>
    <property type="match status" value="1"/>
</dbReference>
<reference evidence="3 4" key="1">
    <citation type="journal article" date="2019" name="Int. J. Syst. Evol. Microbiol.">
        <title>The Global Catalogue of Microorganisms (GCM) 10K type strain sequencing project: providing services to taxonomists for standard genome sequencing and annotation.</title>
        <authorList>
            <consortium name="The Broad Institute Genomics Platform"/>
            <consortium name="The Broad Institute Genome Sequencing Center for Infectious Disease"/>
            <person name="Wu L."/>
            <person name="Ma J."/>
        </authorList>
    </citation>
    <scope>NUCLEOTIDE SEQUENCE [LARGE SCALE GENOMIC DNA]</scope>
    <source>
        <strain evidence="3 4">JCM 16014</strain>
    </source>
</reference>
<accession>A0ABN2TIP5</accession>
<evidence type="ECO:0000313" key="4">
    <source>
        <dbReference type="Proteomes" id="UP001500751"/>
    </source>
</evidence>
<feature type="chain" id="PRO_5045862247" description="Ricin B lectin domain-containing protein" evidence="1">
    <location>
        <begin position="26"/>
        <end position="469"/>
    </location>
</feature>
<keyword evidence="1" id="KW-0732">Signal</keyword>
<dbReference type="EMBL" id="BAAAQN010000001">
    <property type="protein sequence ID" value="GAA2010931.1"/>
    <property type="molecule type" value="Genomic_DNA"/>
</dbReference>
<dbReference type="Gene3D" id="2.80.10.50">
    <property type="match status" value="2"/>
</dbReference>
<dbReference type="PROSITE" id="PS50231">
    <property type="entry name" value="RICIN_B_LECTIN"/>
    <property type="match status" value="1"/>
</dbReference>
<dbReference type="InterPro" id="IPR052750">
    <property type="entry name" value="GH18_Chitinase"/>
</dbReference>
<proteinExistence type="predicted"/>